<keyword evidence="1" id="KW-0812">Transmembrane</keyword>
<dbReference type="InterPro" id="IPR038728">
    <property type="entry name" value="YkvI-like"/>
</dbReference>
<feature type="transmembrane region" description="Helical" evidence="1">
    <location>
        <begin position="185"/>
        <end position="207"/>
    </location>
</feature>
<feature type="transmembrane region" description="Helical" evidence="1">
    <location>
        <begin position="114"/>
        <end position="133"/>
    </location>
</feature>
<dbReference type="PANTHER" id="PTHR37814">
    <property type="entry name" value="CONSERVED MEMBRANE PROTEIN"/>
    <property type="match status" value="1"/>
</dbReference>
<dbReference type="RefSeq" id="WP_197719650.1">
    <property type="nucleotide sequence ID" value="NZ_CP011312.1"/>
</dbReference>
<evidence type="ECO:0000256" key="1">
    <source>
        <dbReference type="SAM" id="Phobius"/>
    </source>
</evidence>
<dbReference type="Gene3D" id="1.20.1740.10">
    <property type="entry name" value="Amino acid/polyamine transporter I"/>
    <property type="match status" value="1"/>
</dbReference>
<feature type="transmembrane region" description="Helical" evidence="1">
    <location>
        <begin position="41"/>
        <end position="64"/>
    </location>
</feature>
<feature type="transmembrane region" description="Helical" evidence="1">
    <location>
        <begin position="299"/>
        <end position="318"/>
    </location>
</feature>
<keyword evidence="1" id="KW-0472">Membrane</keyword>
<feature type="transmembrane region" description="Helical" evidence="1">
    <location>
        <begin position="263"/>
        <end position="287"/>
    </location>
</feature>
<feature type="transmembrane region" description="Helical" evidence="1">
    <location>
        <begin position="324"/>
        <end position="348"/>
    </location>
</feature>
<proteinExistence type="predicted"/>
<reference evidence="2 3" key="1">
    <citation type="journal article" date="2015" name="Genome Announc.">
        <title>Complete Genome Sequence of Corynebacterium kutscheri DSM 20755, a Corynebacterial Type Strain with Remarkably Low G+C Content of Chromosomal DNA.</title>
        <authorList>
            <person name="Ruckert C."/>
            <person name="Albersmeier A."/>
            <person name="Winkler A."/>
            <person name="Tauch A."/>
        </authorList>
    </citation>
    <scope>NUCLEOTIDE SEQUENCE [LARGE SCALE GENOMIC DNA]</scope>
    <source>
        <strain evidence="2 3">DSM 20755</strain>
    </source>
</reference>
<organism evidence="2 3">
    <name type="scientific">Corynebacterium kutscheri</name>
    <dbReference type="NCBI Taxonomy" id="35755"/>
    <lineage>
        <taxon>Bacteria</taxon>
        <taxon>Bacillati</taxon>
        <taxon>Actinomycetota</taxon>
        <taxon>Actinomycetes</taxon>
        <taxon>Mycobacteriales</taxon>
        <taxon>Corynebacteriaceae</taxon>
        <taxon>Corynebacterium</taxon>
    </lineage>
</organism>
<evidence type="ECO:0000313" key="3">
    <source>
        <dbReference type="Proteomes" id="UP000033457"/>
    </source>
</evidence>
<dbReference type="PANTHER" id="PTHR37814:SF1">
    <property type="entry name" value="MEMBRANE PROTEIN"/>
    <property type="match status" value="1"/>
</dbReference>
<feature type="transmembrane region" description="Helical" evidence="1">
    <location>
        <begin position="219"/>
        <end position="243"/>
    </location>
</feature>
<feature type="transmembrane region" description="Helical" evidence="1">
    <location>
        <begin position="145"/>
        <end position="165"/>
    </location>
</feature>
<evidence type="ECO:0000313" key="2">
    <source>
        <dbReference type="EMBL" id="AKE41019.1"/>
    </source>
</evidence>
<gene>
    <name evidence="2" type="ORF">UL82_04070</name>
</gene>
<keyword evidence="3" id="KW-1185">Reference proteome</keyword>
<dbReference type="AlphaFoldDB" id="A0A0F6TCT3"/>
<sequence length="499" mass="54190">MSIARSIGISLSFVGLLVGAGFASGQEVMQYFVSFGSSGIWGMLLAGSIMAVAGTVFLQLGSYFQASEHNVVFSSVAHPVVSKFLDFSVVVTLFSIGFVMLAGAGSNLEQQWGFPTWVGSALMLILVLACGMLDVDKVSRVIGGITPLIIIAVLVVGIYSLLHLPGNFGEVFQVAEAMESPLPNWWISALNYSGLALILAVSMSLVIGGDNLNPQEAGLGGLLGGIMYALLMAVATFSLLVNINIVGNADMPLLAIVNEIHPILGIIMAIIIYLMIFNTAIGMFYALGRRLSARKPENYRKIFIIGCLAGFAISFAGFKVLMQYVYPVLGYIGIALIIVLMAAWLRGFSQIKEEAQRRARVRALLSLRLRPDRHYTAENAEELGAIMQESNLEDEELFDTALNEVSQSLDSDGEVHFSLDEFESDEYQVEELTDTTSFVSEEDLPDEALVEEDEQLGGEEIHSAEYHMTDAQGQVVEFTVHGEPERGQVPVADSNKEKF</sequence>
<keyword evidence="1" id="KW-1133">Transmembrane helix</keyword>
<dbReference type="KEGG" id="cku:UL82_04070"/>
<dbReference type="HOGENOM" id="CLU_043930_1_0_11"/>
<name>A0A0F6TCT3_9CORY</name>
<dbReference type="Proteomes" id="UP000033457">
    <property type="component" value="Chromosome"/>
</dbReference>
<accession>A0A0F6TCT3</accession>
<protein>
    <submittedName>
        <fullName evidence="2">Putative membrane protein</fullName>
    </submittedName>
</protein>
<feature type="transmembrane region" description="Helical" evidence="1">
    <location>
        <begin position="84"/>
        <end position="102"/>
    </location>
</feature>
<dbReference type="EMBL" id="CP011312">
    <property type="protein sequence ID" value="AKE41019.1"/>
    <property type="molecule type" value="Genomic_DNA"/>
</dbReference>